<feature type="binding site" evidence="8">
    <location>
        <position position="47"/>
    </location>
    <ligand>
        <name>Mg(2+)</name>
        <dbReference type="ChEBI" id="CHEBI:18420"/>
    </ligand>
</feature>
<dbReference type="PROSITE" id="PS51417">
    <property type="entry name" value="ARF"/>
    <property type="match status" value="1"/>
</dbReference>
<dbReference type="InterPro" id="IPR045873">
    <property type="entry name" value="Arl2"/>
</dbReference>
<dbReference type="CDD" id="cd04154">
    <property type="entry name" value="Arl2"/>
    <property type="match status" value="1"/>
</dbReference>
<dbReference type="GO" id="GO:0003924">
    <property type="term" value="F:GTPase activity"/>
    <property type="evidence" value="ECO:0007669"/>
    <property type="project" value="InterPro"/>
</dbReference>
<keyword evidence="5" id="KW-0449">Lipoprotein</keyword>
<dbReference type="SMART" id="SM00178">
    <property type="entry name" value="SAR"/>
    <property type="match status" value="1"/>
</dbReference>
<feature type="binding site" evidence="7">
    <location>
        <position position="69"/>
    </location>
    <ligand>
        <name>GTP</name>
        <dbReference type="ChEBI" id="CHEBI:37565"/>
    </ligand>
</feature>
<evidence type="ECO:0000256" key="8">
    <source>
        <dbReference type="PIRSR" id="PIRSR606689-2"/>
    </source>
</evidence>
<dbReference type="RefSeq" id="XP_025380811.1">
    <property type="nucleotide sequence ID" value="XM_025520570.1"/>
</dbReference>
<keyword evidence="2" id="KW-0519">Myristate</keyword>
<evidence type="ECO:0000256" key="6">
    <source>
        <dbReference type="ARBA" id="ARBA00026198"/>
    </source>
</evidence>
<dbReference type="NCBIfam" id="TIGR00231">
    <property type="entry name" value="small_GTP"/>
    <property type="match status" value="1"/>
</dbReference>
<evidence type="ECO:0000256" key="4">
    <source>
        <dbReference type="ARBA" id="ARBA00023134"/>
    </source>
</evidence>
<dbReference type="FunFam" id="3.40.50.300:FF:000393">
    <property type="entry name" value="ADP-ribosylation factor-like 2, arl2"/>
    <property type="match status" value="1"/>
</dbReference>
<dbReference type="SMART" id="SM00177">
    <property type="entry name" value="ARF"/>
    <property type="match status" value="1"/>
</dbReference>
<name>A0A316Z006_9BASI</name>
<dbReference type="InParanoid" id="A0A316Z006"/>
<dbReference type="Proteomes" id="UP000245768">
    <property type="component" value="Unassembled WGS sequence"/>
</dbReference>
<evidence type="ECO:0000313" key="10">
    <source>
        <dbReference type="EMBL" id="PWN93613.1"/>
    </source>
</evidence>
<keyword evidence="3 7" id="KW-0547">Nucleotide-binding</keyword>
<dbReference type="Pfam" id="PF00025">
    <property type="entry name" value="Arf"/>
    <property type="match status" value="1"/>
</dbReference>
<protein>
    <recommendedName>
        <fullName evidence="6">ADP-ribosylation factor-like protein 2</fullName>
    </recommendedName>
</protein>
<dbReference type="SUPFAM" id="SSF52540">
    <property type="entry name" value="P-loop containing nucleoside triphosphate hydrolases"/>
    <property type="match status" value="1"/>
</dbReference>
<dbReference type="GeneID" id="37042486"/>
<keyword evidence="8" id="KW-0479">Metal-binding</keyword>
<keyword evidence="11" id="KW-1185">Reference proteome</keyword>
<feature type="binding site" evidence="8">
    <location>
        <position position="30"/>
    </location>
    <ligand>
        <name>Mg(2+)</name>
        <dbReference type="ChEBI" id="CHEBI:18420"/>
    </ligand>
</feature>
<dbReference type="InterPro" id="IPR044612">
    <property type="entry name" value="ARL2/3"/>
</dbReference>
<dbReference type="InterPro" id="IPR006689">
    <property type="entry name" value="Small_GTPase_ARF/SAR"/>
</dbReference>
<organism evidence="10 11">
    <name type="scientific">Acaromyces ingoldii</name>
    <dbReference type="NCBI Taxonomy" id="215250"/>
    <lineage>
        <taxon>Eukaryota</taxon>
        <taxon>Fungi</taxon>
        <taxon>Dikarya</taxon>
        <taxon>Basidiomycota</taxon>
        <taxon>Ustilaginomycotina</taxon>
        <taxon>Exobasidiomycetes</taxon>
        <taxon>Exobasidiales</taxon>
        <taxon>Cryptobasidiaceae</taxon>
        <taxon>Acaromyces</taxon>
    </lineage>
</organism>
<dbReference type="PANTHER" id="PTHR45697">
    <property type="entry name" value="ADP-RIBOSYLATION FACTOR-LIKE PROTEIN 2-RELATED"/>
    <property type="match status" value="1"/>
</dbReference>
<reference evidence="10 11" key="1">
    <citation type="journal article" date="2018" name="Mol. Biol. Evol.">
        <title>Broad Genomic Sampling Reveals a Smut Pathogenic Ancestry of the Fungal Clade Ustilaginomycotina.</title>
        <authorList>
            <person name="Kijpornyongpan T."/>
            <person name="Mondo S.J."/>
            <person name="Barry K."/>
            <person name="Sandor L."/>
            <person name="Lee J."/>
            <person name="Lipzen A."/>
            <person name="Pangilinan J."/>
            <person name="LaButti K."/>
            <person name="Hainaut M."/>
            <person name="Henrissat B."/>
            <person name="Grigoriev I.V."/>
            <person name="Spatafora J.W."/>
            <person name="Aime M.C."/>
        </authorList>
    </citation>
    <scope>NUCLEOTIDE SEQUENCE [LARGE SCALE GENOMIC DNA]</scope>
    <source>
        <strain evidence="10 11">MCA 4198</strain>
    </source>
</reference>
<feature type="binding site" evidence="7">
    <location>
        <begin position="23"/>
        <end position="30"/>
    </location>
    <ligand>
        <name>GTP</name>
        <dbReference type="ChEBI" id="CHEBI:37565"/>
    </ligand>
</feature>
<dbReference type="PRINTS" id="PR00328">
    <property type="entry name" value="SAR1GTPBP"/>
</dbReference>
<dbReference type="FunCoup" id="A0A316Z006">
    <property type="interactions" value="119"/>
</dbReference>
<dbReference type="EMBL" id="KZ819634">
    <property type="protein sequence ID" value="PWN93613.1"/>
    <property type="molecule type" value="Genomic_DNA"/>
</dbReference>
<dbReference type="Gene3D" id="3.40.50.300">
    <property type="entry name" value="P-loop containing nucleotide triphosphate hydrolases"/>
    <property type="match status" value="1"/>
</dbReference>
<feature type="binding site" evidence="7">
    <location>
        <begin position="125"/>
        <end position="128"/>
    </location>
    <ligand>
        <name>GTP</name>
        <dbReference type="ChEBI" id="CHEBI:37565"/>
    </ligand>
</feature>
<dbReference type="STRING" id="215250.A0A316Z006"/>
<dbReference type="InterPro" id="IPR005225">
    <property type="entry name" value="Small_GTP-bd"/>
</dbReference>
<dbReference type="InterPro" id="IPR027417">
    <property type="entry name" value="P-loop_NTPase"/>
</dbReference>
<dbReference type="GO" id="GO:0005525">
    <property type="term" value="F:GTP binding"/>
    <property type="evidence" value="ECO:0007669"/>
    <property type="project" value="UniProtKB-KW"/>
</dbReference>
<evidence type="ECO:0000256" key="7">
    <source>
        <dbReference type="PIRSR" id="PIRSR606689-1"/>
    </source>
</evidence>
<keyword evidence="8" id="KW-0460">Magnesium</keyword>
<gene>
    <name evidence="10" type="ORF">FA10DRAFT_264242</name>
</gene>
<evidence type="ECO:0000256" key="1">
    <source>
        <dbReference type="ARBA" id="ARBA00010290"/>
    </source>
</evidence>
<evidence type="ECO:0000256" key="5">
    <source>
        <dbReference type="ARBA" id="ARBA00023288"/>
    </source>
</evidence>
<dbReference type="OrthoDB" id="2011769at2759"/>
<accession>A0A316Z006</accession>
<sequence>MGLLSIIRKNKLKERELRLLFLGLDNSGKSSILAKIRGDATHEISPTLGFDILTLLHRGYTLNVWDVGGQRTLRPYWKNYFERTDCVVWVVDSGDRARMDDCRTELWSLLGEERLAGATILVFANKQDLAGAMSASEIRERLTLTDIKTHSWRIQPCSAITGENLIEGLDWAVKDVGSRIYFYGTSEVNDGRAGVPVEEAKEAGAEAPADVA</sequence>
<evidence type="ECO:0000256" key="3">
    <source>
        <dbReference type="ARBA" id="ARBA00022741"/>
    </source>
</evidence>
<comment type="similarity">
    <text evidence="1 9">Belongs to the small GTPase superfamily. Arf family.</text>
</comment>
<proteinExistence type="inferred from homology"/>
<dbReference type="GO" id="GO:0046872">
    <property type="term" value="F:metal ion binding"/>
    <property type="evidence" value="ECO:0007669"/>
    <property type="project" value="UniProtKB-KW"/>
</dbReference>
<evidence type="ECO:0000313" key="11">
    <source>
        <dbReference type="Proteomes" id="UP000245768"/>
    </source>
</evidence>
<keyword evidence="4 7" id="KW-0342">GTP-binding</keyword>
<evidence type="ECO:0000256" key="9">
    <source>
        <dbReference type="RuleBase" id="RU003925"/>
    </source>
</evidence>
<dbReference type="AlphaFoldDB" id="A0A316Z006"/>
<evidence type="ECO:0000256" key="2">
    <source>
        <dbReference type="ARBA" id="ARBA00022707"/>
    </source>
</evidence>